<evidence type="ECO:0000313" key="2">
    <source>
        <dbReference type="Proteomes" id="UP000052976"/>
    </source>
</evidence>
<feature type="non-terminal residue" evidence="1">
    <location>
        <position position="1"/>
    </location>
</feature>
<name>A0A091EX77_CORBR</name>
<sequence>GHHVPAVQHAARHVLAVPRVALHHLVGGLEAGVGDLRH</sequence>
<dbReference type="STRING" id="85066.A0A091EX77"/>
<dbReference type="EMBL" id="KK719267">
    <property type="protein sequence ID" value="KFO62498.1"/>
    <property type="molecule type" value="Genomic_DNA"/>
</dbReference>
<dbReference type="Proteomes" id="UP000052976">
    <property type="component" value="Unassembled WGS sequence"/>
</dbReference>
<proteinExistence type="predicted"/>
<keyword evidence="2" id="KW-1185">Reference proteome</keyword>
<evidence type="ECO:0000313" key="1">
    <source>
        <dbReference type="EMBL" id="KFO62498.1"/>
    </source>
</evidence>
<organism evidence="1 2">
    <name type="scientific">Corvus brachyrhynchos</name>
    <name type="common">American crow</name>
    <dbReference type="NCBI Taxonomy" id="85066"/>
    <lineage>
        <taxon>Eukaryota</taxon>
        <taxon>Metazoa</taxon>
        <taxon>Chordata</taxon>
        <taxon>Craniata</taxon>
        <taxon>Vertebrata</taxon>
        <taxon>Euteleostomi</taxon>
        <taxon>Archelosauria</taxon>
        <taxon>Archosauria</taxon>
        <taxon>Dinosauria</taxon>
        <taxon>Saurischia</taxon>
        <taxon>Theropoda</taxon>
        <taxon>Coelurosauria</taxon>
        <taxon>Aves</taxon>
        <taxon>Neognathae</taxon>
        <taxon>Neoaves</taxon>
        <taxon>Telluraves</taxon>
        <taxon>Australaves</taxon>
        <taxon>Passeriformes</taxon>
        <taxon>Corvoidea</taxon>
        <taxon>Corvidae</taxon>
        <taxon>Corvus</taxon>
    </lineage>
</organism>
<gene>
    <name evidence="1" type="ORF">N302_14181</name>
</gene>
<feature type="non-terminal residue" evidence="1">
    <location>
        <position position="38"/>
    </location>
</feature>
<accession>A0A091EX77</accession>
<reference evidence="1 2" key="1">
    <citation type="submission" date="2014-04" db="EMBL/GenBank/DDBJ databases">
        <title>Genome evolution of avian class.</title>
        <authorList>
            <person name="Zhang G."/>
            <person name="Li C."/>
        </authorList>
    </citation>
    <scope>NUCLEOTIDE SEQUENCE [LARGE SCALE GENOMIC DNA]</scope>
    <source>
        <strain evidence="1">BGI_N302</strain>
    </source>
</reference>
<dbReference type="AlphaFoldDB" id="A0A091EX77"/>
<protein>
    <submittedName>
        <fullName evidence="1">Uncharacterized protein</fullName>
    </submittedName>
</protein>